<accession>A0A822YU74</accession>
<evidence type="ECO:0000313" key="1">
    <source>
        <dbReference type="EMBL" id="DAD36060.1"/>
    </source>
</evidence>
<name>A0A822YU74_NELNU</name>
<dbReference type="Proteomes" id="UP000607653">
    <property type="component" value="Unassembled WGS sequence"/>
</dbReference>
<protein>
    <submittedName>
        <fullName evidence="1">Uncharacterized protein</fullName>
    </submittedName>
</protein>
<dbReference type="AlphaFoldDB" id="A0A822YU74"/>
<reference evidence="1 2" key="1">
    <citation type="journal article" date="2020" name="Mol. Biol. Evol.">
        <title>Distinct Expression and Methylation Patterns for Genes with Different Fates following a Single Whole-Genome Duplication in Flowering Plants.</title>
        <authorList>
            <person name="Shi T."/>
            <person name="Rahmani R.S."/>
            <person name="Gugger P.F."/>
            <person name="Wang M."/>
            <person name="Li H."/>
            <person name="Zhang Y."/>
            <person name="Li Z."/>
            <person name="Wang Q."/>
            <person name="Van de Peer Y."/>
            <person name="Marchal K."/>
            <person name="Chen J."/>
        </authorList>
    </citation>
    <scope>NUCLEOTIDE SEQUENCE [LARGE SCALE GENOMIC DNA]</scope>
    <source>
        <tissue evidence="1">Leaf</tissue>
    </source>
</reference>
<organism evidence="1 2">
    <name type="scientific">Nelumbo nucifera</name>
    <name type="common">Sacred lotus</name>
    <dbReference type="NCBI Taxonomy" id="4432"/>
    <lineage>
        <taxon>Eukaryota</taxon>
        <taxon>Viridiplantae</taxon>
        <taxon>Streptophyta</taxon>
        <taxon>Embryophyta</taxon>
        <taxon>Tracheophyta</taxon>
        <taxon>Spermatophyta</taxon>
        <taxon>Magnoliopsida</taxon>
        <taxon>Proteales</taxon>
        <taxon>Nelumbonaceae</taxon>
        <taxon>Nelumbo</taxon>
    </lineage>
</organism>
<evidence type="ECO:0000313" key="2">
    <source>
        <dbReference type="Proteomes" id="UP000607653"/>
    </source>
</evidence>
<dbReference type="EMBL" id="DUZY01000004">
    <property type="protein sequence ID" value="DAD36060.1"/>
    <property type="molecule type" value="Genomic_DNA"/>
</dbReference>
<dbReference type="PROSITE" id="PS51257">
    <property type="entry name" value="PROKAR_LIPOPROTEIN"/>
    <property type="match status" value="1"/>
</dbReference>
<keyword evidence="2" id="KW-1185">Reference proteome</keyword>
<gene>
    <name evidence="1" type="ORF">HUJ06_006700</name>
</gene>
<sequence length="33" mass="4062">MSRRMSELRGGYGWNAGGGCGDDRRRWWRWWRC</sequence>
<proteinExistence type="predicted"/>
<comment type="caution">
    <text evidence="1">The sequence shown here is derived from an EMBL/GenBank/DDBJ whole genome shotgun (WGS) entry which is preliminary data.</text>
</comment>